<protein>
    <submittedName>
        <fullName evidence="1">Uncharacterized protein</fullName>
    </submittedName>
</protein>
<keyword evidence="2" id="KW-1185">Reference proteome</keyword>
<evidence type="ECO:0000313" key="2">
    <source>
        <dbReference type="Proteomes" id="UP001176521"/>
    </source>
</evidence>
<accession>A0AAN6JK72</accession>
<dbReference type="EMBL" id="JAPDMQ010000168">
    <property type="protein sequence ID" value="KAK0532104.1"/>
    <property type="molecule type" value="Genomic_DNA"/>
</dbReference>
<dbReference type="AlphaFoldDB" id="A0AAN6JK72"/>
<proteinExistence type="predicted"/>
<evidence type="ECO:0000313" key="1">
    <source>
        <dbReference type="EMBL" id="KAK0532104.1"/>
    </source>
</evidence>
<name>A0AAN6JK72_9BASI</name>
<organism evidence="1 2">
    <name type="scientific">Tilletia horrida</name>
    <dbReference type="NCBI Taxonomy" id="155126"/>
    <lineage>
        <taxon>Eukaryota</taxon>
        <taxon>Fungi</taxon>
        <taxon>Dikarya</taxon>
        <taxon>Basidiomycota</taxon>
        <taxon>Ustilaginomycotina</taxon>
        <taxon>Exobasidiomycetes</taxon>
        <taxon>Tilletiales</taxon>
        <taxon>Tilletiaceae</taxon>
        <taxon>Tilletia</taxon>
    </lineage>
</organism>
<dbReference type="Proteomes" id="UP001176521">
    <property type="component" value="Unassembled WGS sequence"/>
</dbReference>
<comment type="caution">
    <text evidence="1">The sequence shown here is derived from an EMBL/GenBank/DDBJ whole genome shotgun (WGS) entry which is preliminary data.</text>
</comment>
<reference evidence="1" key="1">
    <citation type="journal article" date="2023" name="PhytoFront">
        <title>Draft Genome Resources of Seven Strains of Tilletia horrida, Causal Agent of Kernel Smut of Rice.</title>
        <authorList>
            <person name="Khanal S."/>
            <person name="Antony Babu S."/>
            <person name="Zhou X.G."/>
        </authorList>
    </citation>
    <scope>NUCLEOTIDE SEQUENCE</scope>
    <source>
        <strain evidence="1">TX3</strain>
    </source>
</reference>
<gene>
    <name evidence="1" type="ORF">OC842_003398</name>
</gene>
<sequence length="96" mass="10518">MCKQVVESILCRRCKSNSTGQHFSTHKCPAAFLPWSQPCVPQVVHKNVSGMHKCGACKGTSWLGRVSSGVDRVMHPRGSGNAFGPDLYSLPLSRQY</sequence>